<evidence type="ECO:0000313" key="3">
    <source>
        <dbReference type="Proteomes" id="UP001500542"/>
    </source>
</evidence>
<keyword evidence="1" id="KW-0472">Membrane</keyword>
<dbReference type="EMBL" id="BAAAHK010000012">
    <property type="protein sequence ID" value="GAA0949117.1"/>
    <property type="molecule type" value="Genomic_DNA"/>
</dbReference>
<evidence type="ECO:0008006" key="4">
    <source>
        <dbReference type="Google" id="ProtNLM"/>
    </source>
</evidence>
<protein>
    <recommendedName>
        <fullName evidence="4">LPXTG cell wall anchor domain-containing protein</fullName>
    </recommendedName>
</protein>
<proteinExistence type="predicted"/>
<evidence type="ECO:0000313" key="2">
    <source>
        <dbReference type="EMBL" id="GAA0949117.1"/>
    </source>
</evidence>
<organism evidence="2 3">
    <name type="scientific">Kribbella koreensis</name>
    <dbReference type="NCBI Taxonomy" id="57909"/>
    <lineage>
        <taxon>Bacteria</taxon>
        <taxon>Bacillati</taxon>
        <taxon>Actinomycetota</taxon>
        <taxon>Actinomycetes</taxon>
        <taxon>Propionibacteriales</taxon>
        <taxon>Kribbellaceae</taxon>
        <taxon>Kribbella</taxon>
    </lineage>
</organism>
<sequence length="86" mass="8526">MTAINKILIAAGVILLLGGLGLGFRSVSATGTDCGSVFQPAAGITPMACDARLNNSGTLVTLILVAGGLCLAAALTVKVVRDRVTA</sequence>
<feature type="transmembrane region" description="Helical" evidence="1">
    <location>
        <begin position="58"/>
        <end position="80"/>
    </location>
</feature>
<name>A0ABP4BI18_9ACTN</name>
<evidence type="ECO:0000256" key="1">
    <source>
        <dbReference type="SAM" id="Phobius"/>
    </source>
</evidence>
<accession>A0ABP4BI18</accession>
<keyword evidence="1" id="KW-0812">Transmembrane</keyword>
<comment type="caution">
    <text evidence="2">The sequence shown here is derived from an EMBL/GenBank/DDBJ whole genome shotgun (WGS) entry which is preliminary data.</text>
</comment>
<reference evidence="3" key="1">
    <citation type="journal article" date="2019" name="Int. J. Syst. Evol. Microbiol.">
        <title>The Global Catalogue of Microorganisms (GCM) 10K type strain sequencing project: providing services to taxonomists for standard genome sequencing and annotation.</title>
        <authorList>
            <consortium name="The Broad Institute Genomics Platform"/>
            <consortium name="The Broad Institute Genome Sequencing Center for Infectious Disease"/>
            <person name="Wu L."/>
            <person name="Ma J."/>
        </authorList>
    </citation>
    <scope>NUCLEOTIDE SEQUENCE [LARGE SCALE GENOMIC DNA]</scope>
    <source>
        <strain evidence="3">JCM 10977</strain>
    </source>
</reference>
<gene>
    <name evidence="2" type="ORF">GCM10009554_47410</name>
</gene>
<keyword evidence="1" id="KW-1133">Transmembrane helix</keyword>
<keyword evidence="3" id="KW-1185">Reference proteome</keyword>
<dbReference type="Proteomes" id="UP001500542">
    <property type="component" value="Unassembled WGS sequence"/>
</dbReference>